<dbReference type="AlphaFoldDB" id="A0A0A0D9C4"/>
<comment type="subunit">
    <text evidence="11">Homohexamer.</text>
</comment>
<evidence type="ECO:0000256" key="3">
    <source>
        <dbReference type="ARBA" id="ARBA00007614"/>
    </source>
</evidence>
<dbReference type="InterPro" id="IPR015963">
    <property type="entry name" value="Uridylate_kinase_bac"/>
</dbReference>
<feature type="binding site" evidence="11">
    <location>
        <position position="74"/>
    </location>
    <ligand>
        <name>UMP</name>
        <dbReference type="ChEBI" id="CHEBI:57865"/>
    </ligand>
</feature>
<feature type="binding site" evidence="11">
    <location>
        <position position="170"/>
    </location>
    <ligand>
        <name>ATP</name>
        <dbReference type="ChEBI" id="CHEBI:30616"/>
    </ligand>
</feature>
<evidence type="ECO:0000259" key="12">
    <source>
        <dbReference type="Pfam" id="PF00696"/>
    </source>
</evidence>
<dbReference type="GO" id="GO:0044210">
    <property type="term" value="P:'de novo' CTP biosynthetic process"/>
    <property type="evidence" value="ECO:0007669"/>
    <property type="project" value="UniProtKB-UniRule"/>
</dbReference>
<comment type="caution">
    <text evidence="11">Lacks conserved residue(s) required for the propagation of feature annotation.</text>
</comment>
<name>A0A0A0D9C4_9PROT</name>
<dbReference type="PANTHER" id="PTHR42833">
    <property type="entry name" value="URIDYLATE KINASE"/>
    <property type="match status" value="1"/>
</dbReference>
<keyword evidence="4 11" id="KW-0963">Cytoplasm</keyword>
<dbReference type="EC" id="2.7.4.22" evidence="11"/>
<evidence type="ECO:0000256" key="4">
    <source>
        <dbReference type="ARBA" id="ARBA00022490"/>
    </source>
</evidence>
<feature type="binding site" evidence="11">
    <location>
        <begin position="12"/>
        <end position="15"/>
    </location>
    <ligand>
        <name>ATP</name>
        <dbReference type="ChEBI" id="CHEBI:30616"/>
    </ligand>
</feature>
<comment type="similarity">
    <text evidence="3 11">Belongs to the UMP kinase family.</text>
</comment>
<dbReference type="FunFam" id="3.40.1160.10:FF:000001">
    <property type="entry name" value="Uridylate kinase"/>
    <property type="match status" value="1"/>
</dbReference>
<evidence type="ECO:0000256" key="8">
    <source>
        <dbReference type="ARBA" id="ARBA00022840"/>
    </source>
</evidence>
<dbReference type="Gene3D" id="3.40.1160.10">
    <property type="entry name" value="Acetylglutamate kinase-like"/>
    <property type="match status" value="1"/>
</dbReference>
<dbReference type="UniPathway" id="UPA00159">
    <property type="reaction ID" value="UER00275"/>
</dbReference>
<dbReference type="InterPro" id="IPR011817">
    <property type="entry name" value="Uridylate_kinase"/>
</dbReference>
<keyword evidence="9 11" id="KW-0665">Pyrimidine biosynthesis</keyword>
<evidence type="ECO:0000256" key="5">
    <source>
        <dbReference type="ARBA" id="ARBA00022679"/>
    </source>
</evidence>
<feature type="binding site" evidence="11">
    <location>
        <position position="54"/>
    </location>
    <ligand>
        <name>UMP</name>
        <dbReference type="ChEBI" id="CHEBI:57865"/>
    </ligand>
</feature>
<comment type="catalytic activity">
    <reaction evidence="10 11">
        <text>UMP + ATP = UDP + ADP</text>
        <dbReference type="Rhea" id="RHEA:24400"/>
        <dbReference type="ChEBI" id="CHEBI:30616"/>
        <dbReference type="ChEBI" id="CHEBI:57865"/>
        <dbReference type="ChEBI" id="CHEBI:58223"/>
        <dbReference type="ChEBI" id="CHEBI:456216"/>
        <dbReference type="EC" id="2.7.4.22"/>
    </reaction>
</comment>
<feature type="binding site" evidence="11">
    <location>
        <begin position="136"/>
        <end position="143"/>
    </location>
    <ligand>
        <name>UMP</name>
        <dbReference type="ChEBI" id="CHEBI:57865"/>
    </ligand>
</feature>
<comment type="activity regulation">
    <text evidence="11">Inhibited by UTP.</text>
</comment>
<organism evidence="13 14">
    <name type="scientific">Inquilinus limosus MP06</name>
    <dbReference type="NCBI Taxonomy" id="1398085"/>
    <lineage>
        <taxon>Bacteria</taxon>
        <taxon>Pseudomonadati</taxon>
        <taxon>Pseudomonadota</taxon>
        <taxon>Alphaproteobacteria</taxon>
        <taxon>Rhodospirillales</taxon>
        <taxon>Rhodospirillaceae</taxon>
        <taxon>Inquilinus</taxon>
    </lineage>
</organism>
<proteinExistence type="inferred from homology"/>
<evidence type="ECO:0000256" key="10">
    <source>
        <dbReference type="ARBA" id="ARBA00047767"/>
    </source>
</evidence>
<comment type="caution">
    <text evidence="13">The sequence shown here is derived from an EMBL/GenBank/DDBJ whole genome shotgun (WGS) entry which is preliminary data.</text>
</comment>
<accession>A0A0A0D9C4</accession>
<reference evidence="13 14" key="1">
    <citation type="submission" date="2014-01" db="EMBL/GenBank/DDBJ databases">
        <title>Genome sequence determination for a cystic fibrosis isolate, Inquilinus limosus.</title>
        <authorList>
            <person name="Pino M."/>
            <person name="Di Conza J."/>
            <person name="Gutkind G."/>
        </authorList>
    </citation>
    <scope>NUCLEOTIDE SEQUENCE [LARGE SCALE GENOMIC DNA]</scope>
    <source>
        <strain evidence="13 14">MP06</strain>
    </source>
</reference>
<evidence type="ECO:0000256" key="7">
    <source>
        <dbReference type="ARBA" id="ARBA00022777"/>
    </source>
</evidence>
<gene>
    <name evidence="11 13" type="primary">pyrH</name>
    <name evidence="13" type="ORF">P409_08525</name>
</gene>
<evidence type="ECO:0000256" key="2">
    <source>
        <dbReference type="ARBA" id="ARBA00004791"/>
    </source>
</evidence>
<dbReference type="PANTHER" id="PTHR42833:SF4">
    <property type="entry name" value="URIDYLATE KINASE PUMPKIN, CHLOROPLASTIC"/>
    <property type="match status" value="1"/>
</dbReference>
<keyword evidence="5 11" id="KW-0808">Transferase</keyword>
<dbReference type="GO" id="GO:0005524">
    <property type="term" value="F:ATP binding"/>
    <property type="evidence" value="ECO:0007669"/>
    <property type="project" value="UniProtKB-KW"/>
</dbReference>
<comment type="pathway">
    <text evidence="2 11">Pyrimidine metabolism; CTP biosynthesis via de novo pathway; UDP from UMP (UMPK route): step 1/1.</text>
</comment>
<keyword evidence="6 11" id="KW-0547">Nucleotide-binding</keyword>
<evidence type="ECO:0000256" key="9">
    <source>
        <dbReference type="ARBA" id="ARBA00022975"/>
    </source>
</evidence>
<dbReference type="GO" id="GO:0005737">
    <property type="term" value="C:cytoplasm"/>
    <property type="evidence" value="ECO:0007669"/>
    <property type="project" value="UniProtKB-SubCell"/>
</dbReference>
<dbReference type="InterPro" id="IPR001048">
    <property type="entry name" value="Asp/Glu/Uridylate_kinase"/>
</dbReference>
<evidence type="ECO:0000313" key="14">
    <source>
        <dbReference type="Proteomes" id="UP000029995"/>
    </source>
</evidence>
<dbReference type="EMBL" id="JANX01000072">
    <property type="protein sequence ID" value="KGM34734.1"/>
    <property type="molecule type" value="Genomic_DNA"/>
</dbReference>
<dbReference type="SUPFAM" id="SSF53633">
    <property type="entry name" value="Carbamate kinase-like"/>
    <property type="match status" value="1"/>
</dbReference>
<evidence type="ECO:0000256" key="1">
    <source>
        <dbReference type="ARBA" id="ARBA00004496"/>
    </source>
</evidence>
<dbReference type="CDD" id="cd04254">
    <property type="entry name" value="AAK_UMPK-PyrH-Ec"/>
    <property type="match status" value="1"/>
</dbReference>
<dbReference type="PIRSF" id="PIRSF005650">
    <property type="entry name" value="Uridylate_kin"/>
    <property type="match status" value="1"/>
</dbReference>
<comment type="function">
    <text evidence="11">Catalyzes the reversible phosphorylation of UMP to UDP.</text>
</comment>
<keyword evidence="7 11" id="KW-0418">Kinase</keyword>
<feature type="domain" description="Aspartate/glutamate/uridylate kinase" evidence="12">
    <location>
        <begin position="7"/>
        <end position="217"/>
    </location>
</feature>
<protein>
    <recommendedName>
        <fullName evidence="11">Uridylate kinase</fullName>
        <shortName evidence="11">UK</shortName>
        <ecNumber evidence="11">2.7.4.22</ecNumber>
    </recommendedName>
    <alternativeName>
        <fullName evidence="11">Uridine monophosphate kinase</fullName>
        <shortName evidence="11">UMP kinase</shortName>
        <shortName evidence="11">UMPK</shortName>
    </alternativeName>
</protein>
<dbReference type="InterPro" id="IPR036393">
    <property type="entry name" value="AceGlu_kinase-like_sf"/>
</dbReference>
<comment type="subcellular location">
    <subcellularLocation>
        <location evidence="1 11">Cytoplasm</location>
    </subcellularLocation>
</comment>
<dbReference type="Proteomes" id="UP000029995">
    <property type="component" value="Unassembled WGS sequence"/>
</dbReference>
<evidence type="ECO:0000256" key="6">
    <source>
        <dbReference type="ARBA" id="ARBA00022741"/>
    </source>
</evidence>
<dbReference type="HAMAP" id="MF_01220_B">
    <property type="entry name" value="PyrH_B"/>
    <property type="match status" value="1"/>
</dbReference>
<feature type="binding site" evidence="11">
    <location>
        <position position="173"/>
    </location>
    <ligand>
        <name>ATP</name>
        <dbReference type="ChEBI" id="CHEBI:30616"/>
    </ligand>
</feature>
<dbReference type="GO" id="GO:0006225">
    <property type="term" value="P:UDP biosynthetic process"/>
    <property type="evidence" value="ECO:0007669"/>
    <property type="project" value="TreeGrafter"/>
</dbReference>
<keyword evidence="8 11" id="KW-0067">ATP-binding</keyword>
<evidence type="ECO:0000313" key="13">
    <source>
        <dbReference type="EMBL" id="KGM34734.1"/>
    </source>
</evidence>
<feature type="binding site" evidence="11">
    <location>
        <position position="55"/>
    </location>
    <ligand>
        <name>ATP</name>
        <dbReference type="ChEBI" id="CHEBI:30616"/>
    </ligand>
</feature>
<sequence length="249" mass="26183">MMAHSPKRLLLKLSGGAMAGADRSIFGAAAIDHIVGEILAVHELGIQIAVVIGGGNVFRGRVSDAWHIERAEADNIGMLGTMVNAVMLRAALTARSAAEVRVMSAVPIPSMAEPYIRLRADRHLAKGAIVVLAGGNGQPYVTTDYPAVQRAIELRCDAVLAAKDGVDGVFTADPRTDPAARRYASLAFADAIRQELKVMDQSAILLARDHGLPLHVFAFDRPGAMLRIARGEPVGTLLAPGAATVLAEG</sequence>
<dbReference type="NCBIfam" id="TIGR02075">
    <property type="entry name" value="pyrH_bact"/>
    <property type="match status" value="1"/>
</dbReference>
<dbReference type="GO" id="GO:0033862">
    <property type="term" value="F:UMP kinase activity"/>
    <property type="evidence" value="ECO:0007669"/>
    <property type="project" value="UniProtKB-EC"/>
</dbReference>
<evidence type="ECO:0000256" key="11">
    <source>
        <dbReference type="HAMAP-Rule" id="MF_01220"/>
    </source>
</evidence>
<feature type="binding site" evidence="11">
    <location>
        <position position="59"/>
    </location>
    <ligand>
        <name>ATP</name>
        <dbReference type="ChEBI" id="CHEBI:30616"/>
    </ligand>
</feature>
<dbReference type="Pfam" id="PF00696">
    <property type="entry name" value="AA_kinase"/>
    <property type="match status" value="1"/>
</dbReference>